<protein>
    <recommendedName>
        <fullName evidence="3">DUF1102 domain-containing protein</fullName>
    </recommendedName>
</protein>
<gene>
    <name evidence="1" type="ORF">AArcSt2_08560</name>
</gene>
<dbReference type="RefSeq" id="WP_250583933.1">
    <property type="nucleotide sequence ID" value="NZ_JAKRVX010000003.1"/>
</dbReference>
<keyword evidence="2" id="KW-1185">Reference proteome</keyword>
<dbReference type="EMBL" id="JAKRVX010000003">
    <property type="protein sequence ID" value="MCL9816993.1"/>
    <property type="molecule type" value="Genomic_DNA"/>
</dbReference>
<evidence type="ECO:0008006" key="3">
    <source>
        <dbReference type="Google" id="ProtNLM"/>
    </source>
</evidence>
<sequence>MQRRTFIIGIGAATASGAGLIGTGAFSSVTAERGVTVSVVGDADAFLALEPLDPHTDNYVAFNSDDIIEFDFAGGDGDDETFDQFGKGLNPNAFTSFEDAFSITNNGTQDVGVKITAPESLTNEGVKLPAYANEGDVDGEREDYNGSIGDLGAEEAWTDLATGDTMYVSIVFTESFDVAEDNFELAFDITASADEHSEAEQ</sequence>
<reference evidence="1" key="2">
    <citation type="submission" date="2022-02" db="EMBL/GenBank/DDBJ databases">
        <authorList>
            <person name="Elcheninov A.G."/>
            <person name="Sorokin D.Y."/>
            <person name="Kublanov I.V."/>
        </authorList>
    </citation>
    <scope>NUCLEOTIDE SEQUENCE</scope>
    <source>
        <strain evidence="1">AArc-St2</strain>
    </source>
</reference>
<name>A0AAE3FXT7_9EURY</name>
<reference evidence="1" key="1">
    <citation type="journal article" date="2022" name="Syst. Appl. Microbiol.">
        <title>Natronocalculus amylovorans gen. nov., sp. nov., and Natranaeroarchaeum aerophilus sp. nov., dominant culturable amylolytic natronoarchaea from hypersaline soda lakes in southwestern Siberia.</title>
        <authorList>
            <person name="Sorokin D.Y."/>
            <person name="Elcheninov A.G."/>
            <person name="Khizhniak T.V."/>
            <person name="Koenen M."/>
            <person name="Bale N.J."/>
            <person name="Damste J.S.S."/>
            <person name="Kublanov I.V."/>
        </authorList>
    </citation>
    <scope>NUCLEOTIDE SEQUENCE</scope>
    <source>
        <strain evidence="1">AArc-St2</strain>
    </source>
</reference>
<dbReference type="Proteomes" id="UP001203207">
    <property type="component" value="Unassembled WGS sequence"/>
</dbReference>
<evidence type="ECO:0000313" key="2">
    <source>
        <dbReference type="Proteomes" id="UP001203207"/>
    </source>
</evidence>
<proteinExistence type="predicted"/>
<comment type="caution">
    <text evidence="1">The sequence shown here is derived from an EMBL/GenBank/DDBJ whole genome shotgun (WGS) entry which is preliminary data.</text>
</comment>
<accession>A0AAE3FXT7</accession>
<dbReference type="AlphaFoldDB" id="A0AAE3FXT7"/>
<organism evidence="1 2">
    <name type="scientific">Natronocalculus amylovorans</name>
    <dbReference type="NCBI Taxonomy" id="2917812"/>
    <lineage>
        <taxon>Archaea</taxon>
        <taxon>Methanobacteriati</taxon>
        <taxon>Methanobacteriota</taxon>
        <taxon>Stenosarchaea group</taxon>
        <taxon>Halobacteria</taxon>
        <taxon>Halobacteriales</taxon>
        <taxon>Haloferacaceae</taxon>
        <taxon>Natronocalculus</taxon>
    </lineage>
</organism>
<evidence type="ECO:0000313" key="1">
    <source>
        <dbReference type="EMBL" id="MCL9816993.1"/>
    </source>
</evidence>